<keyword evidence="2" id="KW-1185">Reference proteome</keyword>
<dbReference type="Proteomes" id="UP000245802">
    <property type="component" value="Chromosome"/>
</dbReference>
<reference evidence="1 2" key="1">
    <citation type="submission" date="2018-01" db="EMBL/GenBank/DDBJ databases">
        <title>G. obscuriglobus.</title>
        <authorList>
            <person name="Franke J."/>
            <person name="Blomberg W."/>
            <person name="Selmecki A."/>
        </authorList>
    </citation>
    <scope>NUCLEOTIDE SEQUENCE [LARGE SCALE GENOMIC DNA]</scope>
    <source>
        <strain evidence="1 2">DSM 5831</strain>
    </source>
</reference>
<evidence type="ECO:0000313" key="2">
    <source>
        <dbReference type="Proteomes" id="UP000245802"/>
    </source>
</evidence>
<dbReference type="OrthoDB" id="286822at2"/>
<dbReference type="KEGG" id="gog:C1280_34220"/>
<sequence length="80" mass="8513">MAGPPTLTAFAPRWRTGTVTALAAQMYASRDFSAMPILADALQDAGCDSNDILNHCRDTIPHVRGCWVVDLVLGALPSEA</sequence>
<organism evidence="1 2">
    <name type="scientific">Gemmata obscuriglobus</name>
    <dbReference type="NCBI Taxonomy" id="114"/>
    <lineage>
        <taxon>Bacteria</taxon>
        <taxon>Pseudomonadati</taxon>
        <taxon>Planctomycetota</taxon>
        <taxon>Planctomycetia</taxon>
        <taxon>Gemmatales</taxon>
        <taxon>Gemmataceae</taxon>
        <taxon>Gemmata</taxon>
    </lineage>
</organism>
<dbReference type="EMBL" id="CP025958">
    <property type="protein sequence ID" value="AWM42502.1"/>
    <property type="molecule type" value="Genomic_DNA"/>
</dbReference>
<evidence type="ECO:0000313" key="1">
    <source>
        <dbReference type="EMBL" id="AWM42502.1"/>
    </source>
</evidence>
<dbReference type="AlphaFoldDB" id="A0A2Z3HDK2"/>
<proteinExistence type="predicted"/>
<protein>
    <submittedName>
        <fullName evidence="1">Uncharacterized protein</fullName>
    </submittedName>
</protein>
<gene>
    <name evidence="1" type="ORF">C1280_34220</name>
</gene>
<accession>A0A2Z3HDK2</accession>
<name>A0A2Z3HDK2_9BACT</name>